<dbReference type="Proteomes" id="UP000010412">
    <property type="component" value="Unassembled WGS sequence"/>
</dbReference>
<reference evidence="1 2" key="1">
    <citation type="submission" date="2012-05" db="EMBL/GenBank/DDBJ databases">
        <authorList>
            <person name="Weinstock G."/>
            <person name="Sodergren E."/>
            <person name="Lobos E.A."/>
            <person name="Fulton L."/>
            <person name="Fulton R."/>
            <person name="Courtney L."/>
            <person name="Fronick C."/>
            <person name="O'Laughlin M."/>
            <person name="Godfrey J."/>
            <person name="Wilson R.M."/>
            <person name="Miner T."/>
            <person name="Farmer C."/>
            <person name="Delehaunty K."/>
            <person name="Cordes M."/>
            <person name="Minx P."/>
            <person name="Tomlinson C."/>
            <person name="Chen J."/>
            <person name="Wollam A."/>
            <person name="Pepin K.H."/>
            <person name="Bhonagiri V."/>
            <person name="Zhang X."/>
            <person name="Suruliraj S."/>
            <person name="Warren W."/>
            <person name="Mitreva M."/>
            <person name="Mardis E.R."/>
            <person name="Wilson R.K."/>
        </authorList>
    </citation>
    <scope>NUCLEOTIDE SEQUENCE [LARGE SCALE GENOMIC DNA]</scope>
    <source>
        <strain evidence="1 2">KON</strain>
    </source>
</reference>
<sequence length="838" mass="98226">MSNSSESIFSVLKKLMDESIEDISTNEIDYQTFANITLAELSKILDDGSYIDNANIIRRCSNTFEKNKLLIKVPELVGKTLFAIFGTNNNSKEILEPIIEGLEHFTFNNNIPHLILPLENNSLKSEGIYALNYCDKLVPISSDDYKIIGNEFYRKNIEARKLIKLFISFHKCKHCNEAYIIMPPFLDETNNILESIKSNVNFQVVLYNDKLNWKRLHRHLIKDQIYFVGSKEEYNKSVNYYSNGNSNVNISEPADFYNQCELFNKVTLNVLFAVKLEEILLDVRLYYISKLSEISVKLEHFNNDLVNVSDNDLLMQLKVHRNQFRNYYHNLNTIASNFNDNYSIITNKILEYDSKIINNDKLESSQHNLNIELYSQVLLRLFFKHITGNLYSEAYNDIVRLNKINYPYKDCCSALLKVSQGQQLSKEEINLIRQYPDDAYYIAKIKLAMNKALGLINEEVMDLMKYINDIETGEEFFYSAKWLMSQNEYDKAKEMILKSLEFGYKDSHLLLEQYTKECGLNIDLELLASFLIPEASFKLALIEKQNKKYKKANVYFKVAASQLHIGAIEYLANELYEKYIRIPYSKIDEEKNQIGINNLIELYNYLYKKYNKQLYELRIGLMYNKIQDYGRAYQYLSSINDEAAIYACARMLEYGNGVAKDLNQAKRLYDKIIGYKDAGKRYNKVDDILYKQEQRRNRSSAYSESKSYRPEIVKTTKPKKSSGCYVITATCKALKLEDKRINIKNLIKFRNIFIHSEGNEAVSEYYRLGPTIVNHINTEEYPNEIYEKLWNVYIDPSLTMIEYKKNDEARDIYISMCKMLCQKYNISVQENIKEKYLL</sequence>
<name>A0ABN0ILL7_9FIRM</name>
<accession>A0ABN0ILL7</accession>
<dbReference type="InterPro" id="IPR006597">
    <property type="entry name" value="Sel1-like"/>
</dbReference>
<organism evidence="1 2">
    <name type="scientific">Veillonella atypica KON</name>
    <dbReference type="NCBI Taxonomy" id="1128111"/>
    <lineage>
        <taxon>Bacteria</taxon>
        <taxon>Bacillati</taxon>
        <taxon>Bacillota</taxon>
        <taxon>Negativicutes</taxon>
        <taxon>Veillonellales</taxon>
        <taxon>Veillonellaceae</taxon>
        <taxon>Veillonella</taxon>
    </lineage>
</organism>
<dbReference type="RefSeq" id="WP_005383856.1">
    <property type="nucleotide sequence ID" value="NZ_KB291589.1"/>
</dbReference>
<protein>
    <submittedName>
        <fullName evidence="1">Sel1 repeat protein</fullName>
    </submittedName>
</protein>
<proteinExistence type="predicted"/>
<dbReference type="SMART" id="SM00671">
    <property type="entry name" value="SEL1"/>
    <property type="match status" value="2"/>
</dbReference>
<evidence type="ECO:0000313" key="2">
    <source>
        <dbReference type="Proteomes" id="UP000010412"/>
    </source>
</evidence>
<dbReference type="Gene3D" id="1.25.40.10">
    <property type="entry name" value="Tetratricopeptide repeat domain"/>
    <property type="match status" value="1"/>
</dbReference>
<dbReference type="InterPro" id="IPR011990">
    <property type="entry name" value="TPR-like_helical_dom_sf"/>
</dbReference>
<gene>
    <name evidence="1" type="ORF">HMPREF0870_00637</name>
</gene>
<evidence type="ECO:0000313" key="1">
    <source>
        <dbReference type="EMBL" id="EKY20554.1"/>
    </source>
</evidence>
<keyword evidence="2" id="KW-1185">Reference proteome</keyword>
<dbReference type="EMBL" id="AMEX01000009">
    <property type="protein sequence ID" value="EKY20554.1"/>
    <property type="molecule type" value="Genomic_DNA"/>
</dbReference>
<comment type="caution">
    <text evidence="1">The sequence shown here is derived from an EMBL/GenBank/DDBJ whole genome shotgun (WGS) entry which is preliminary data.</text>
</comment>